<keyword evidence="2" id="KW-1185">Reference proteome</keyword>
<dbReference type="Proteomes" id="UP001732700">
    <property type="component" value="Chromosome 4C"/>
</dbReference>
<name>A0ACD5WRK8_AVESA</name>
<proteinExistence type="predicted"/>
<sequence length="366" mass="39974">MDHLDDESFLDALMSLREEEVPEPARAPWQAYASPAGGMVANDLLFYGSEGASQARIHDVRPFQDLLAPVPPAEPPHAQGEFNFDYLSEVCNPYKSCVGNGNGIVNAAGQVLPHPLHDAMAEDETGGDKLHRGGGSSSSPTAFMFGAGADGEMAGMIRGLSSGTHTHPRSKMLHGGGPSKNLMAERRRRKRLNDRLAMLRSIVPKITKMDRTSILGDTIDYVKELTERIKTLEMEIGATPEELNLLNTTKNLPSRISNEEMMPMRNSTKQFVVEKRGDGSTSIEICCTTTPGVLLSTVSALEVLGLEIEQCVVSCFSDFGMQAFCSQVSRRLTLGFTYILNDPIYLAKIAPICFAGINLHFLRELI</sequence>
<dbReference type="EnsemblPlants" id="AVESA.00010b.r2.4CG1273770.2">
    <property type="protein sequence ID" value="AVESA.00010b.r2.4CG1273770.2.CDS"/>
    <property type="gene ID" value="AVESA.00010b.r2.4CG1273770"/>
</dbReference>
<reference evidence="1" key="1">
    <citation type="submission" date="2021-05" db="EMBL/GenBank/DDBJ databases">
        <authorList>
            <person name="Scholz U."/>
            <person name="Mascher M."/>
            <person name="Fiebig A."/>
        </authorList>
    </citation>
    <scope>NUCLEOTIDE SEQUENCE [LARGE SCALE GENOMIC DNA]</scope>
</reference>
<organism evidence="1 2">
    <name type="scientific">Avena sativa</name>
    <name type="common">Oat</name>
    <dbReference type="NCBI Taxonomy" id="4498"/>
    <lineage>
        <taxon>Eukaryota</taxon>
        <taxon>Viridiplantae</taxon>
        <taxon>Streptophyta</taxon>
        <taxon>Embryophyta</taxon>
        <taxon>Tracheophyta</taxon>
        <taxon>Spermatophyta</taxon>
        <taxon>Magnoliopsida</taxon>
        <taxon>Liliopsida</taxon>
        <taxon>Poales</taxon>
        <taxon>Poaceae</taxon>
        <taxon>BOP clade</taxon>
        <taxon>Pooideae</taxon>
        <taxon>Poodae</taxon>
        <taxon>Poeae</taxon>
        <taxon>Poeae Chloroplast Group 1 (Aveneae type)</taxon>
        <taxon>Aveninae</taxon>
        <taxon>Avena</taxon>
    </lineage>
</organism>
<reference evidence="1" key="2">
    <citation type="submission" date="2025-09" db="UniProtKB">
        <authorList>
            <consortium name="EnsemblPlants"/>
        </authorList>
    </citation>
    <scope>IDENTIFICATION</scope>
</reference>
<evidence type="ECO:0000313" key="2">
    <source>
        <dbReference type="Proteomes" id="UP001732700"/>
    </source>
</evidence>
<accession>A0ACD5WRK8</accession>
<evidence type="ECO:0000313" key="1">
    <source>
        <dbReference type="EnsemblPlants" id="AVESA.00010b.r2.4CG1273770.2.CDS"/>
    </source>
</evidence>
<protein>
    <submittedName>
        <fullName evidence="1">Uncharacterized protein</fullName>
    </submittedName>
</protein>